<feature type="transmembrane region" description="Helical" evidence="1">
    <location>
        <begin position="260"/>
        <end position="279"/>
    </location>
</feature>
<name>A0A369AX59_9BACL</name>
<proteinExistence type="predicted"/>
<keyword evidence="1" id="KW-0472">Membrane</keyword>
<feature type="transmembrane region" description="Helical" evidence="1">
    <location>
        <begin position="139"/>
        <end position="162"/>
    </location>
</feature>
<feature type="transmembrane region" description="Helical" evidence="1">
    <location>
        <begin position="169"/>
        <end position="190"/>
    </location>
</feature>
<organism evidence="2 3">
    <name type="scientific">Fontibacillus phaseoli</name>
    <dbReference type="NCBI Taxonomy" id="1416533"/>
    <lineage>
        <taxon>Bacteria</taxon>
        <taxon>Bacillati</taxon>
        <taxon>Bacillota</taxon>
        <taxon>Bacilli</taxon>
        <taxon>Bacillales</taxon>
        <taxon>Paenibacillaceae</taxon>
        <taxon>Fontibacillus</taxon>
    </lineage>
</organism>
<dbReference type="AlphaFoldDB" id="A0A369AX59"/>
<protein>
    <recommendedName>
        <fullName evidence="4">ABC-type transport system involved in multi-copper enzyme maturation permease subunit</fullName>
    </recommendedName>
</protein>
<keyword evidence="3" id="KW-1185">Reference proteome</keyword>
<keyword evidence="1" id="KW-0812">Transmembrane</keyword>
<dbReference type="EMBL" id="QPJW01000023">
    <property type="protein sequence ID" value="RCX12806.1"/>
    <property type="molecule type" value="Genomic_DNA"/>
</dbReference>
<feature type="transmembrane region" description="Helical" evidence="1">
    <location>
        <begin position="104"/>
        <end position="127"/>
    </location>
</feature>
<feature type="transmembrane region" description="Helical" evidence="1">
    <location>
        <begin position="227"/>
        <end position="248"/>
    </location>
</feature>
<evidence type="ECO:0008006" key="4">
    <source>
        <dbReference type="Google" id="ProtNLM"/>
    </source>
</evidence>
<feature type="transmembrane region" description="Helical" evidence="1">
    <location>
        <begin position="20"/>
        <end position="42"/>
    </location>
</feature>
<feature type="transmembrane region" description="Helical" evidence="1">
    <location>
        <begin position="54"/>
        <end position="77"/>
    </location>
</feature>
<sequence length="729" mass="83388">MVFSAMSKWLRQFRFELDMIFRNLWLLALPLAFAVMNVWIIGGLEPQVNLFKEAYGFHAFVQTMTLGLVMFIGILTVRRDIRRSSYEWSSVLPVPYATKVSAKYLAGLIYFSIFTLIAGAVFAWFSSQQGIAPEITRDYTLYFIGTYEVSYIVTLALAMLLAISIPNRVVYLIGFCAWMFGTFFMDIFLIDKARLYPLQTFHLSRFFLMTSQPNDTWSIRIIADELFYSRLFVASFALLLLVAGVTVLNRIRPTKHKLAVWSVSAFAVVLAALAFLPYGQIWQQRYEGYYAKLADSTLTSMDERPEWNSSSDLFKITDYDLQVEMENRDRLRIAAKLTIPGEGLEDNEELKLTLNRSFNVQQIKIGASTASFSRQGDQLNIKLPPLTEGLMQVEVSYEGTMMDFAPGFQGQGSFYAFAKGDSVFLPGYIGWYPLAGHQPIYVKEMDGSGIQLGSVFVSHAPYSAHFKLSLAGFERPLYTSLTEVGREQGNQVFEGQVSEGLTLFGGEFLELKSADFPGKAVTTPYNAKLGEDILKQWEQIYDYFSGWIHPFKPHLEQVLFLPNENYVQYSVENQTYVMNYVFDTDYASKILMNEMLLGSRRGDYLIDNMSEDVRLQIRGLMWYLYTREAEGYSDEEIWEGSGNSYLIQELYASNTETDPDRVGVRMVKQVAQALDEGKYKQVKEVLNYFYAKGIEVPHPKMEPAVADNKIPYSEWEQEWKRVMGDENGN</sequence>
<evidence type="ECO:0000313" key="2">
    <source>
        <dbReference type="EMBL" id="RCX12806.1"/>
    </source>
</evidence>
<keyword evidence="1" id="KW-1133">Transmembrane helix</keyword>
<evidence type="ECO:0000256" key="1">
    <source>
        <dbReference type="SAM" id="Phobius"/>
    </source>
</evidence>
<dbReference type="Proteomes" id="UP000253090">
    <property type="component" value="Unassembled WGS sequence"/>
</dbReference>
<evidence type="ECO:0000313" key="3">
    <source>
        <dbReference type="Proteomes" id="UP000253090"/>
    </source>
</evidence>
<reference evidence="2 3" key="1">
    <citation type="submission" date="2018-07" db="EMBL/GenBank/DDBJ databases">
        <title>Genomic Encyclopedia of Type Strains, Phase III (KMG-III): the genomes of soil and plant-associated and newly described type strains.</title>
        <authorList>
            <person name="Whitman W."/>
        </authorList>
    </citation>
    <scope>NUCLEOTIDE SEQUENCE [LARGE SCALE GENOMIC DNA]</scope>
    <source>
        <strain evidence="2 3">CECT 8333</strain>
    </source>
</reference>
<gene>
    <name evidence="2" type="ORF">DFP94_12312</name>
</gene>
<accession>A0A369AX59</accession>
<comment type="caution">
    <text evidence="2">The sequence shown here is derived from an EMBL/GenBank/DDBJ whole genome shotgun (WGS) entry which is preliminary data.</text>
</comment>